<accession>A0A0F4QWF5</accession>
<dbReference type="Gene3D" id="3.40.630.30">
    <property type="match status" value="1"/>
</dbReference>
<dbReference type="OrthoDB" id="6281956at2"/>
<evidence type="ECO:0000259" key="1">
    <source>
        <dbReference type="Pfam" id="PF13480"/>
    </source>
</evidence>
<evidence type="ECO:0000313" key="3">
    <source>
        <dbReference type="Proteomes" id="UP000033452"/>
    </source>
</evidence>
<dbReference type="RefSeq" id="WP_046003938.1">
    <property type="nucleotide sequence ID" value="NZ_JXYA01000009.1"/>
</dbReference>
<feature type="domain" description="BioF2-like acetyltransferase" evidence="1">
    <location>
        <begin position="175"/>
        <end position="299"/>
    </location>
</feature>
<dbReference type="InterPro" id="IPR016181">
    <property type="entry name" value="Acyl_CoA_acyltransferase"/>
</dbReference>
<name>A0A0F4QWF5_9GAMM</name>
<dbReference type="PATRIC" id="fig|43658.5.peg.1123"/>
<organism evidence="2 3">
    <name type="scientific">Pseudoalteromonas rubra</name>
    <dbReference type="NCBI Taxonomy" id="43658"/>
    <lineage>
        <taxon>Bacteria</taxon>
        <taxon>Pseudomonadati</taxon>
        <taxon>Pseudomonadota</taxon>
        <taxon>Gammaproteobacteria</taxon>
        <taxon>Alteromonadales</taxon>
        <taxon>Pseudoalteromonadaceae</taxon>
        <taxon>Pseudoalteromonas</taxon>
    </lineage>
</organism>
<dbReference type="AlphaFoldDB" id="A0A0F4QWF5"/>
<gene>
    <name evidence="2" type="ORF">TW77_05385</name>
</gene>
<protein>
    <recommendedName>
        <fullName evidence="1">BioF2-like acetyltransferase domain-containing protein</fullName>
    </recommendedName>
</protein>
<dbReference type="InterPro" id="IPR038740">
    <property type="entry name" value="BioF2-like_GNAT_dom"/>
</dbReference>
<proteinExistence type="predicted"/>
<sequence>MKNKFSLERCELDPNWDSFIATSPHGSPFIHSQFIALLGVKYHAYYCCKGKEKIAAVLLIVDESETQVIGHHDVIHDGIAHRNISHLNRAQGHSELFAAQEYIAEYLAEHYSQVQLKLHPAIKDIRAFLWVNYHNDGPKYAVTPRYTSILELDEFAAPRDTLEGSDNYNNSSVSRRQEIRYGIKKEVTLSDSTDFALFAKYYGMTMARQGIEISTAQLDALAFRVKNLAQQGLLCMYQAQTREHEIGSFATYLLHRNTAYYFYGANHPDMRDSHTGTAVLWQAFPLLAQKGISQLDLEGINSPQRGWFKLSFGGNVEPYFHVRLAKTDA</sequence>
<dbReference type="SUPFAM" id="SSF55729">
    <property type="entry name" value="Acyl-CoA N-acyltransferases (Nat)"/>
    <property type="match status" value="1"/>
</dbReference>
<dbReference type="PANTHER" id="PTHR36174:SF1">
    <property type="entry name" value="LIPID II:GLYCINE GLYCYLTRANSFERASE"/>
    <property type="match status" value="1"/>
</dbReference>
<dbReference type="InterPro" id="IPR050644">
    <property type="entry name" value="PG_Glycine_Bridge_Synth"/>
</dbReference>
<dbReference type="Proteomes" id="UP000033452">
    <property type="component" value="Unassembled WGS sequence"/>
</dbReference>
<comment type="caution">
    <text evidence="2">The sequence shown here is derived from an EMBL/GenBank/DDBJ whole genome shotgun (WGS) entry which is preliminary data.</text>
</comment>
<dbReference type="EMBL" id="JXYA01000009">
    <property type="protein sequence ID" value="KJZ11664.1"/>
    <property type="molecule type" value="Genomic_DNA"/>
</dbReference>
<evidence type="ECO:0000313" key="2">
    <source>
        <dbReference type="EMBL" id="KJZ11664.1"/>
    </source>
</evidence>
<dbReference type="Pfam" id="PF13480">
    <property type="entry name" value="Acetyltransf_6"/>
    <property type="match status" value="1"/>
</dbReference>
<dbReference type="PANTHER" id="PTHR36174">
    <property type="entry name" value="LIPID II:GLYCINE GLYCYLTRANSFERASE"/>
    <property type="match status" value="1"/>
</dbReference>
<keyword evidence="3" id="KW-1185">Reference proteome</keyword>
<reference evidence="2 3" key="1">
    <citation type="journal article" date="2015" name="BMC Genomics">
        <title>Genome mining reveals unlocked bioactive potential of marine Gram-negative bacteria.</title>
        <authorList>
            <person name="Machado H."/>
            <person name="Sonnenschein E.C."/>
            <person name="Melchiorsen J."/>
            <person name="Gram L."/>
        </authorList>
    </citation>
    <scope>NUCLEOTIDE SEQUENCE [LARGE SCALE GENOMIC DNA]</scope>
    <source>
        <strain evidence="2 3">S2471</strain>
    </source>
</reference>